<dbReference type="EMBL" id="JABCKY010000013">
    <property type="protein sequence ID" value="NMT65518.1"/>
    <property type="molecule type" value="Genomic_DNA"/>
</dbReference>
<keyword evidence="2" id="KW-1185">Reference proteome</keyword>
<gene>
    <name evidence="1" type="ORF">HIU99_18210</name>
</gene>
<dbReference type="AlphaFoldDB" id="A0A7Y0RG04"/>
<dbReference type="OrthoDB" id="6370086at2"/>
<evidence type="ECO:0000313" key="2">
    <source>
        <dbReference type="Proteomes" id="UP000567186"/>
    </source>
</evidence>
<protein>
    <submittedName>
        <fullName evidence="1">Uncharacterized protein</fullName>
    </submittedName>
</protein>
<organism evidence="1 2">
    <name type="scientific">Marinobacter orientalis</name>
    <dbReference type="NCBI Taxonomy" id="1928859"/>
    <lineage>
        <taxon>Bacteria</taxon>
        <taxon>Pseudomonadati</taxon>
        <taxon>Pseudomonadota</taxon>
        <taxon>Gammaproteobacteria</taxon>
        <taxon>Pseudomonadales</taxon>
        <taxon>Marinobacteraceae</taxon>
        <taxon>Marinobacter</taxon>
    </lineage>
</organism>
<dbReference type="RefSeq" id="WP_135956654.1">
    <property type="nucleotide sequence ID" value="NZ_JABCKY010000013.1"/>
</dbReference>
<sequence>MRTVYSYYSTALSTVLAILLMIASSFGWAGEPVGQLIDSPYEALEASSVDFVRNATGDVVGIQAKGCPGCPSSSILPARDFTVDAGRSRTRDVEIDRLTGKPGVIHVYKPTGMAHRVSFPGVVLSGGGEQ</sequence>
<proteinExistence type="predicted"/>
<name>A0A7Y0RG04_9GAMM</name>
<reference evidence="1 2" key="1">
    <citation type="submission" date="2020-04" db="EMBL/GenBank/DDBJ databases">
        <title>Marinobacter oceani sp. nov., isolated from marine solar saltern.</title>
        <authorList>
            <person name="Chen X.-Y."/>
        </authorList>
    </citation>
    <scope>NUCLEOTIDE SEQUENCE [LARGE SCALE GENOMIC DNA]</scope>
    <source>
        <strain evidence="1 2">W62</strain>
    </source>
</reference>
<accession>A0A7Y0RG04</accession>
<dbReference type="Proteomes" id="UP000567186">
    <property type="component" value="Unassembled WGS sequence"/>
</dbReference>
<comment type="caution">
    <text evidence="1">The sequence shown here is derived from an EMBL/GenBank/DDBJ whole genome shotgun (WGS) entry which is preliminary data.</text>
</comment>
<evidence type="ECO:0000313" key="1">
    <source>
        <dbReference type="EMBL" id="NMT65518.1"/>
    </source>
</evidence>